<keyword evidence="3" id="KW-0804">Transcription</keyword>
<dbReference type="InterPro" id="IPR010982">
    <property type="entry name" value="Lambda_DNA-bd_dom_sf"/>
</dbReference>
<name>A0ABX2AA63_9MICO</name>
<protein>
    <submittedName>
        <fullName evidence="5">LacI family transcriptional regulator</fullName>
    </submittedName>
</protein>
<keyword evidence="6" id="KW-1185">Reference proteome</keyword>
<dbReference type="Gene3D" id="3.40.50.2300">
    <property type="match status" value="2"/>
</dbReference>
<evidence type="ECO:0000256" key="3">
    <source>
        <dbReference type="ARBA" id="ARBA00023163"/>
    </source>
</evidence>
<dbReference type="SMART" id="SM00354">
    <property type="entry name" value="HTH_LACI"/>
    <property type="match status" value="1"/>
</dbReference>
<feature type="domain" description="HTH lacI-type" evidence="4">
    <location>
        <begin position="9"/>
        <end position="63"/>
    </location>
</feature>
<dbReference type="InterPro" id="IPR046335">
    <property type="entry name" value="LacI/GalR-like_sensor"/>
</dbReference>
<sequence>MSTTNASRPTLEQVARAAGVSKATASKVLNHRPNISAETRRRVEEAIEQLGYVPSTGPRETTALRKVNVVFDTLVNVYSMQVLDGIVAAGHTHDVEVIVDVLDSAGGRPNGPLSPGWIRQLATQGRAGVIVVTSELTPDQRDQMRAAGLSVVVIDPLNPLDDEVVSVGSTNFTGGLQATKHLLGLGHRRIAYAGGPPVSGASRERLQGYLSALSDDGIAADPALVLEEGFTFLAGLEMATTLLGLPERPTAIFAGCDASALGVLEAARRHSLRVPEDLSVVGYDDTYSALSTAPPLTTVRQPIIDMGRVALRTLLQQSRGERPDSHHIQLATQLVIRESTAALSGS</sequence>
<dbReference type="RefSeq" id="WP_343036486.1">
    <property type="nucleotide sequence ID" value="NZ_BAAAML010000002.1"/>
</dbReference>
<dbReference type="PANTHER" id="PTHR30146">
    <property type="entry name" value="LACI-RELATED TRANSCRIPTIONAL REPRESSOR"/>
    <property type="match status" value="1"/>
</dbReference>
<evidence type="ECO:0000256" key="2">
    <source>
        <dbReference type="ARBA" id="ARBA00023125"/>
    </source>
</evidence>
<dbReference type="EMBL" id="JABEZU010000004">
    <property type="protein sequence ID" value="NOV98776.1"/>
    <property type="molecule type" value="Genomic_DNA"/>
</dbReference>
<keyword evidence="2" id="KW-0238">DNA-binding</keyword>
<evidence type="ECO:0000313" key="6">
    <source>
        <dbReference type="Proteomes" id="UP000757540"/>
    </source>
</evidence>
<dbReference type="Proteomes" id="UP000757540">
    <property type="component" value="Unassembled WGS sequence"/>
</dbReference>
<evidence type="ECO:0000313" key="5">
    <source>
        <dbReference type="EMBL" id="NOV98776.1"/>
    </source>
</evidence>
<dbReference type="Pfam" id="PF00356">
    <property type="entry name" value="LacI"/>
    <property type="match status" value="1"/>
</dbReference>
<dbReference type="PROSITE" id="PS50932">
    <property type="entry name" value="HTH_LACI_2"/>
    <property type="match status" value="1"/>
</dbReference>
<comment type="caution">
    <text evidence="5">The sequence shown here is derived from an EMBL/GenBank/DDBJ whole genome shotgun (WGS) entry which is preliminary data.</text>
</comment>
<dbReference type="PANTHER" id="PTHR30146:SF153">
    <property type="entry name" value="LACTOSE OPERON REPRESSOR"/>
    <property type="match status" value="1"/>
</dbReference>
<dbReference type="SUPFAM" id="SSF47413">
    <property type="entry name" value="lambda repressor-like DNA-binding domains"/>
    <property type="match status" value="1"/>
</dbReference>
<accession>A0ABX2AA63</accession>
<dbReference type="Gene3D" id="1.10.260.40">
    <property type="entry name" value="lambda repressor-like DNA-binding domains"/>
    <property type="match status" value="1"/>
</dbReference>
<reference evidence="5 6" key="1">
    <citation type="submission" date="2020-05" db="EMBL/GenBank/DDBJ databases">
        <title>Genomic Encyclopedia of Type Strains, Phase III (KMG-III): the genomes of soil and plant-associated and newly described type strains.</title>
        <authorList>
            <person name="Whitman W."/>
        </authorList>
    </citation>
    <scope>NUCLEOTIDE SEQUENCE [LARGE SCALE GENOMIC DNA]</scope>
    <source>
        <strain evidence="5 6">KCTC 19046</strain>
    </source>
</reference>
<gene>
    <name evidence="5" type="ORF">HDG69_003371</name>
</gene>
<organism evidence="5 6">
    <name type="scientific">Isoptericola halotolerans</name>
    <dbReference type="NCBI Taxonomy" id="300560"/>
    <lineage>
        <taxon>Bacteria</taxon>
        <taxon>Bacillati</taxon>
        <taxon>Actinomycetota</taxon>
        <taxon>Actinomycetes</taxon>
        <taxon>Micrococcales</taxon>
        <taxon>Promicromonosporaceae</taxon>
        <taxon>Isoptericola</taxon>
    </lineage>
</organism>
<dbReference type="InterPro" id="IPR000843">
    <property type="entry name" value="HTH_LacI"/>
</dbReference>
<proteinExistence type="predicted"/>
<dbReference type="SUPFAM" id="SSF53822">
    <property type="entry name" value="Periplasmic binding protein-like I"/>
    <property type="match status" value="1"/>
</dbReference>
<dbReference type="CDD" id="cd01392">
    <property type="entry name" value="HTH_LacI"/>
    <property type="match status" value="1"/>
</dbReference>
<dbReference type="InterPro" id="IPR028082">
    <property type="entry name" value="Peripla_BP_I"/>
</dbReference>
<evidence type="ECO:0000259" key="4">
    <source>
        <dbReference type="PROSITE" id="PS50932"/>
    </source>
</evidence>
<dbReference type="Pfam" id="PF13377">
    <property type="entry name" value="Peripla_BP_3"/>
    <property type="match status" value="1"/>
</dbReference>
<keyword evidence="1" id="KW-0805">Transcription regulation</keyword>
<evidence type="ECO:0000256" key="1">
    <source>
        <dbReference type="ARBA" id="ARBA00023015"/>
    </source>
</evidence>